<gene>
    <name evidence="1" type="ORF">SCOCK_180129</name>
</gene>
<dbReference type="AlphaFoldDB" id="A0A9W4DMA9"/>
<proteinExistence type="predicted"/>
<name>A0A9W4DMA9_9ACTN</name>
<dbReference type="Proteomes" id="UP001152519">
    <property type="component" value="Unassembled WGS sequence"/>
</dbReference>
<reference evidence="1" key="1">
    <citation type="submission" date="2021-05" db="EMBL/GenBank/DDBJ databases">
        <authorList>
            <person name="Arsene-Ploetze F."/>
        </authorList>
    </citation>
    <scope>NUCLEOTIDE SEQUENCE</scope>
    <source>
        <strain evidence="1">DSM 42138</strain>
    </source>
</reference>
<accession>A0A9W4DMA9</accession>
<dbReference type="EMBL" id="CAJSLV010000046">
    <property type="protein sequence ID" value="CAG6392752.1"/>
    <property type="molecule type" value="Genomic_DNA"/>
</dbReference>
<organism evidence="1 2">
    <name type="scientific">Actinacidiphila cocklensis</name>
    <dbReference type="NCBI Taxonomy" id="887465"/>
    <lineage>
        <taxon>Bacteria</taxon>
        <taxon>Bacillati</taxon>
        <taxon>Actinomycetota</taxon>
        <taxon>Actinomycetes</taxon>
        <taxon>Kitasatosporales</taxon>
        <taxon>Streptomycetaceae</taxon>
        <taxon>Actinacidiphila</taxon>
    </lineage>
</organism>
<evidence type="ECO:0000313" key="1">
    <source>
        <dbReference type="EMBL" id="CAG6392752.1"/>
    </source>
</evidence>
<evidence type="ECO:0000313" key="2">
    <source>
        <dbReference type="Proteomes" id="UP001152519"/>
    </source>
</evidence>
<sequence>MPYTGDPMTAAELRDRAVRRLTATPRPTTEDIAEADAWARIAISASISETGTTPPEQAH</sequence>
<keyword evidence="2" id="KW-1185">Reference proteome</keyword>
<comment type="caution">
    <text evidence="1">The sequence shown here is derived from an EMBL/GenBank/DDBJ whole genome shotgun (WGS) entry which is preliminary data.</text>
</comment>
<dbReference type="RefSeq" id="WP_251487669.1">
    <property type="nucleotide sequence ID" value="NZ_CAJSLV010000046.1"/>
</dbReference>
<protein>
    <submittedName>
        <fullName evidence="1">Uncharacterized protein</fullName>
    </submittedName>
</protein>